<keyword evidence="2" id="KW-0496">Mitochondrion</keyword>
<reference evidence="4 5" key="1">
    <citation type="submission" date="2015-12" db="EMBL/GenBank/DDBJ databases">
        <title>The genome of Folsomia candida.</title>
        <authorList>
            <person name="Faddeeva A."/>
            <person name="Derks M.F."/>
            <person name="Anvar Y."/>
            <person name="Smit S."/>
            <person name="Van Straalen N."/>
            <person name="Roelofs D."/>
        </authorList>
    </citation>
    <scope>NUCLEOTIDE SEQUENCE [LARGE SCALE GENOMIC DNA]</scope>
    <source>
        <strain evidence="4 5">VU population</strain>
        <tissue evidence="4">Whole body</tissue>
    </source>
</reference>
<dbReference type="GO" id="GO:0006103">
    <property type="term" value="P:2-oxoglutarate metabolic process"/>
    <property type="evidence" value="ECO:0007669"/>
    <property type="project" value="InterPro"/>
</dbReference>
<sequence length="115" mass="12487">MSLSNKVKSFIQSVMKPSPSAVSQAFKSLKPHVPLIKFRKGSGTSHHVGQAGPTPSPVVAAAAARFPSAPATPLKQNEAYQLPSIEDWQLPSRFQRRPLDEEEIAFINRGGPDKL</sequence>
<dbReference type="Pfam" id="PF10937">
    <property type="entry name" value="Kgd4-YMR31"/>
    <property type="match status" value="1"/>
</dbReference>
<evidence type="ECO:0000256" key="1">
    <source>
        <dbReference type="ARBA" id="ARBA00004173"/>
    </source>
</evidence>
<name>A0A226EY09_FOLCA</name>
<evidence type="ECO:0008006" key="6">
    <source>
        <dbReference type="Google" id="ProtNLM"/>
    </source>
</evidence>
<dbReference type="GO" id="GO:0005739">
    <property type="term" value="C:mitochondrion"/>
    <property type="evidence" value="ECO:0007669"/>
    <property type="project" value="UniProtKB-SubCell"/>
</dbReference>
<dbReference type="OMA" id="VEMEWIN"/>
<evidence type="ECO:0000256" key="2">
    <source>
        <dbReference type="ARBA" id="ARBA00023128"/>
    </source>
</evidence>
<evidence type="ECO:0000256" key="3">
    <source>
        <dbReference type="ARBA" id="ARBA00043970"/>
    </source>
</evidence>
<accession>A0A226EY09</accession>
<gene>
    <name evidence="4" type="ORF">Fcan01_02485</name>
</gene>
<comment type="similarity">
    <text evidence="3">Belongs to the alpha-ketoglutarate dehydrogenase component 4 family.</text>
</comment>
<dbReference type="Proteomes" id="UP000198287">
    <property type="component" value="Unassembled WGS sequence"/>
</dbReference>
<protein>
    <recommendedName>
        <fullName evidence="6">28S ribosomal protein S36, mitochondrial</fullName>
    </recommendedName>
</protein>
<dbReference type="InterPro" id="IPR020373">
    <property type="entry name" value="Kgd4/YMR-31"/>
</dbReference>
<dbReference type="AlphaFoldDB" id="A0A226EY09"/>
<evidence type="ECO:0000313" key="4">
    <source>
        <dbReference type="EMBL" id="OXA61721.1"/>
    </source>
</evidence>
<evidence type="ECO:0000313" key="5">
    <source>
        <dbReference type="Proteomes" id="UP000198287"/>
    </source>
</evidence>
<comment type="caution">
    <text evidence="4">The sequence shown here is derived from an EMBL/GenBank/DDBJ whole genome shotgun (WGS) entry which is preliminary data.</text>
</comment>
<dbReference type="EMBL" id="LNIX01000001">
    <property type="protein sequence ID" value="OXA61721.1"/>
    <property type="molecule type" value="Genomic_DNA"/>
</dbReference>
<keyword evidence="5" id="KW-1185">Reference proteome</keyword>
<dbReference type="OrthoDB" id="2116030at2759"/>
<comment type="subcellular location">
    <subcellularLocation>
        <location evidence="1">Mitochondrion</location>
    </subcellularLocation>
</comment>
<proteinExistence type="inferred from homology"/>
<organism evidence="4 5">
    <name type="scientific">Folsomia candida</name>
    <name type="common">Springtail</name>
    <dbReference type="NCBI Taxonomy" id="158441"/>
    <lineage>
        <taxon>Eukaryota</taxon>
        <taxon>Metazoa</taxon>
        <taxon>Ecdysozoa</taxon>
        <taxon>Arthropoda</taxon>
        <taxon>Hexapoda</taxon>
        <taxon>Collembola</taxon>
        <taxon>Entomobryomorpha</taxon>
        <taxon>Isotomoidea</taxon>
        <taxon>Isotomidae</taxon>
        <taxon>Proisotominae</taxon>
        <taxon>Folsomia</taxon>
    </lineage>
</organism>